<comment type="subcellular location">
    <subcellularLocation>
        <location evidence="1">Endoplasmic reticulum membrane</location>
    </subcellularLocation>
</comment>
<evidence type="ECO:0000256" key="4">
    <source>
        <dbReference type="ARBA" id="ARBA00022824"/>
    </source>
</evidence>
<keyword evidence="6" id="KW-0445">Lipid transport</keyword>
<dbReference type="Proteomes" id="UP000237105">
    <property type="component" value="Unassembled WGS sequence"/>
</dbReference>
<comment type="caution">
    <text evidence="12">The sequence shown here is derived from an EMBL/GenBank/DDBJ whole genome shotgun (WGS) entry which is preliminary data.</text>
</comment>
<dbReference type="Pfam" id="PF23065">
    <property type="entry name" value="PH_SMPa"/>
    <property type="match status" value="1"/>
</dbReference>
<keyword evidence="3 10" id="KW-0812">Transmembrane</keyword>
<evidence type="ECO:0000256" key="9">
    <source>
        <dbReference type="SAM" id="MobiDB-lite"/>
    </source>
</evidence>
<evidence type="ECO:0000256" key="7">
    <source>
        <dbReference type="ARBA" id="ARBA00023121"/>
    </source>
</evidence>
<evidence type="ECO:0000313" key="13">
    <source>
        <dbReference type="Proteomes" id="UP000237105"/>
    </source>
</evidence>
<feature type="compositionally biased region" description="Polar residues" evidence="9">
    <location>
        <begin position="649"/>
        <end position="662"/>
    </location>
</feature>
<proteinExistence type="predicted"/>
<dbReference type="STRING" id="3476.A0A2P5AXG6"/>
<gene>
    <name evidence="12" type="ORF">PanWU01x14_290890</name>
</gene>
<reference evidence="13" key="1">
    <citation type="submission" date="2016-06" db="EMBL/GenBank/DDBJ databases">
        <title>Parallel loss of symbiosis genes in relatives of nitrogen-fixing non-legume Parasponia.</title>
        <authorList>
            <person name="Van Velzen R."/>
            <person name="Holmer R."/>
            <person name="Bu F."/>
            <person name="Rutten L."/>
            <person name="Van Zeijl A."/>
            <person name="Liu W."/>
            <person name="Santuari L."/>
            <person name="Cao Q."/>
            <person name="Sharma T."/>
            <person name="Shen D."/>
            <person name="Roswanjaya Y."/>
            <person name="Wardhani T."/>
            <person name="Kalhor M.S."/>
            <person name="Jansen J."/>
            <person name="Van den Hoogen J."/>
            <person name="Gungor B."/>
            <person name="Hartog M."/>
            <person name="Hontelez J."/>
            <person name="Verver J."/>
            <person name="Yang W.-C."/>
            <person name="Schijlen E."/>
            <person name="Repin R."/>
            <person name="Schilthuizen M."/>
            <person name="Schranz E."/>
            <person name="Heidstra R."/>
            <person name="Miyata K."/>
            <person name="Fedorova E."/>
            <person name="Kohlen W."/>
            <person name="Bisseling T."/>
            <person name="Smit S."/>
            <person name="Geurts R."/>
        </authorList>
    </citation>
    <scope>NUCLEOTIDE SEQUENCE [LARGE SCALE GENOMIC DNA]</scope>
    <source>
        <strain evidence="13">cv. WU1-14</strain>
    </source>
</reference>
<dbReference type="InterPro" id="IPR057080">
    <property type="entry name" value="PH_SMPa"/>
</dbReference>
<protein>
    <submittedName>
        <fullName evidence="12">PH domain-like</fullName>
    </submittedName>
</protein>
<keyword evidence="8 10" id="KW-0472">Membrane</keyword>
<dbReference type="OrthoDB" id="26740at2759"/>
<dbReference type="PANTHER" id="PTHR13466">
    <property type="entry name" value="TEX2 PROTEIN-RELATED"/>
    <property type="match status" value="1"/>
</dbReference>
<evidence type="ECO:0000256" key="10">
    <source>
        <dbReference type="SAM" id="Phobius"/>
    </source>
</evidence>
<feature type="transmembrane region" description="Helical" evidence="10">
    <location>
        <begin position="6"/>
        <end position="27"/>
    </location>
</feature>
<evidence type="ECO:0000256" key="1">
    <source>
        <dbReference type="ARBA" id="ARBA00004586"/>
    </source>
</evidence>
<organism evidence="12 13">
    <name type="scientific">Parasponia andersonii</name>
    <name type="common">Sponia andersonii</name>
    <dbReference type="NCBI Taxonomy" id="3476"/>
    <lineage>
        <taxon>Eukaryota</taxon>
        <taxon>Viridiplantae</taxon>
        <taxon>Streptophyta</taxon>
        <taxon>Embryophyta</taxon>
        <taxon>Tracheophyta</taxon>
        <taxon>Spermatophyta</taxon>
        <taxon>Magnoliopsida</taxon>
        <taxon>eudicotyledons</taxon>
        <taxon>Gunneridae</taxon>
        <taxon>Pentapetalae</taxon>
        <taxon>rosids</taxon>
        <taxon>fabids</taxon>
        <taxon>Rosales</taxon>
        <taxon>Cannabaceae</taxon>
        <taxon>Parasponia</taxon>
    </lineage>
</organism>
<dbReference type="EMBL" id="JXTB01000419">
    <property type="protein sequence ID" value="PON41250.1"/>
    <property type="molecule type" value="Genomic_DNA"/>
</dbReference>
<keyword evidence="5 10" id="KW-1133">Transmembrane helix</keyword>
<dbReference type="GO" id="GO:0008289">
    <property type="term" value="F:lipid binding"/>
    <property type="evidence" value="ECO:0007669"/>
    <property type="project" value="UniProtKB-KW"/>
</dbReference>
<keyword evidence="2" id="KW-0813">Transport</keyword>
<name>A0A2P5AXG6_PARAD</name>
<keyword evidence="4" id="KW-0256">Endoplasmic reticulum</keyword>
<evidence type="ECO:0000256" key="8">
    <source>
        <dbReference type="ARBA" id="ARBA00023136"/>
    </source>
</evidence>
<evidence type="ECO:0000256" key="5">
    <source>
        <dbReference type="ARBA" id="ARBA00022989"/>
    </source>
</evidence>
<keyword evidence="13" id="KW-1185">Reference proteome</keyword>
<evidence type="ECO:0000313" key="12">
    <source>
        <dbReference type="EMBL" id="PON41250.1"/>
    </source>
</evidence>
<dbReference type="AlphaFoldDB" id="A0A2P5AXG6"/>
<keyword evidence="7" id="KW-0446">Lipid-binding</keyword>
<dbReference type="PANTHER" id="PTHR13466:SF0">
    <property type="entry name" value="SMP-LTD DOMAIN-CONTAINING PROTEIN"/>
    <property type="match status" value="1"/>
</dbReference>
<evidence type="ECO:0000256" key="3">
    <source>
        <dbReference type="ARBA" id="ARBA00022692"/>
    </source>
</evidence>
<feature type="region of interest" description="Disordered" evidence="9">
    <location>
        <begin position="728"/>
        <end position="787"/>
    </location>
</feature>
<dbReference type="GO" id="GO:0005789">
    <property type="term" value="C:endoplasmic reticulum membrane"/>
    <property type="evidence" value="ECO:0007669"/>
    <property type="project" value="UniProtKB-SubCell"/>
</dbReference>
<evidence type="ECO:0000259" key="11">
    <source>
        <dbReference type="PROSITE" id="PS51847"/>
    </source>
</evidence>
<evidence type="ECO:0000256" key="2">
    <source>
        <dbReference type="ARBA" id="ARBA00022448"/>
    </source>
</evidence>
<dbReference type="PROSITE" id="PS51847">
    <property type="entry name" value="SMP"/>
    <property type="match status" value="1"/>
</dbReference>
<evidence type="ECO:0000256" key="6">
    <source>
        <dbReference type="ARBA" id="ARBA00023055"/>
    </source>
</evidence>
<feature type="region of interest" description="Disordered" evidence="9">
    <location>
        <begin position="626"/>
        <end position="662"/>
    </location>
</feature>
<dbReference type="GO" id="GO:0006869">
    <property type="term" value="P:lipid transport"/>
    <property type="evidence" value="ECO:0007669"/>
    <property type="project" value="UniProtKB-KW"/>
</dbReference>
<feature type="compositionally biased region" description="Polar residues" evidence="9">
    <location>
        <begin position="626"/>
        <end position="639"/>
    </location>
</feature>
<dbReference type="CDD" id="cd21675">
    <property type="entry name" value="SMP_TEX2"/>
    <property type="match status" value="1"/>
</dbReference>
<accession>A0A2P5AXG6</accession>
<feature type="domain" description="SMP-LTD" evidence="11">
    <location>
        <begin position="331"/>
        <end position="600"/>
    </location>
</feature>
<sequence>MFGFGLGIVVGALVILAIEAFLVLVVVNRLSRKINAPDQPVHLDPNQSIDFSYNKQGVVWVLESSKVPKDWLDKAPREQKRKKEFFEVSPVKKQAKIKDNSLILTDSDGSNAIVKLKACSVEAVSASDLSSRKWAKRLPIKLENKVSVIYKESKTLYIYLETSSEKESWCKALRLASCEDKSKLDWFVKLQKEFRSYLTSLNAGYPSFMKPSAGFHAAYSVDRAPKTEGPSSKVRMLWKKFAKKASKGGVENKLTWTPSSAHVERKTSEKFHPYPDSVPGTMFLKNTAPADAVKNSMEDTSTTSITLTCSGSQSQISAASEADSDERFCIDEGTLCWNLLISRLFFDGKRNVDMKRSLQARIQRTLSNMRTPSYIGEVICTDVDPGNIPPYIHAMRVLPTEMNEVWAFEVDIEYSGGAVLGIETRLEVRELDPEKSLVDSNSEANSVGDVSSDLLEGFEYFGKQLNLAEGTIDALEHKEEGDPKLERLKSCKSALSVSTYRSRWKSIVNSIAKQVSQVPISLAIRVASLRGTLRIHIKPPPSDQLWFAFTSMPEIDFNLDSAVGDHKISSGHIALFLISRIKGAIHETLVLPNCESVCIPWMLAEKDDWVPRKVSPFIWLNQESGNDSATASDALSNNPCEEKPKTEANRGTSNGHSQSNHQNLNNAECVQPISESLDIMPLPSSITNPSDKSLQELRTPLLGKEEAYGTEKHKDEDIPDSQSLSRSLILSDKHNQSVDDDDDRRPKRMGRRARMLDLGKKMGEKLEEKRRHIEEKSKQIVEKMRGS</sequence>
<dbReference type="InterPro" id="IPR031468">
    <property type="entry name" value="SMP_LBD"/>
</dbReference>
<feature type="compositionally biased region" description="Basic and acidic residues" evidence="9">
    <location>
        <begin position="754"/>
        <end position="787"/>
    </location>
</feature>